<feature type="compositionally biased region" description="Low complexity" evidence="2">
    <location>
        <begin position="297"/>
        <end position="309"/>
    </location>
</feature>
<gene>
    <name evidence="4" type="ORF">COCMIDRAFT_23152</name>
</gene>
<keyword evidence="1" id="KW-0863">Zinc-finger</keyword>
<feature type="compositionally biased region" description="Polar residues" evidence="2">
    <location>
        <begin position="99"/>
        <end position="108"/>
    </location>
</feature>
<name>W6ZZM8_COCMI</name>
<dbReference type="Proteomes" id="UP000054032">
    <property type="component" value="Unassembled WGS sequence"/>
</dbReference>
<feature type="compositionally biased region" description="Acidic residues" evidence="2">
    <location>
        <begin position="397"/>
        <end position="414"/>
    </location>
</feature>
<feature type="compositionally biased region" description="Low complexity" evidence="2">
    <location>
        <begin position="375"/>
        <end position="396"/>
    </location>
</feature>
<feature type="region of interest" description="Disordered" evidence="2">
    <location>
        <begin position="233"/>
        <end position="252"/>
    </location>
</feature>
<feature type="compositionally biased region" description="Low complexity" evidence="2">
    <location>
        <begin position="339"/>
        <end position="351"/>
    </location>
</feature>
<feature type="region of interest" description="Disordered" evidence="2">
    <location>
        <begin position="90"/>
        <end position="142"/>
    </location>
</feature>
<feature type="zinc finger region" description="C3H1-type" evidence="1">
    <location>
        <begin position="164"/>
        <end position="193"/>
    </location>
</feature>
<dbReference type="EMBL" id="KI963934">
    <property type="protein sequence ID" value="EUC49171.1"/>
    <property type="molecule type" value="Genomic_DNA"/>
</dbReference>
<dbReference type="AlphaFoldDB" id="W6ZZM8"/>
<proteinExistence type="predicted"/>
<dbReference type="PROSITE" id="PS50103">
    <property type="entry name" value="ZF_C3H1"/>
    <property type="match status" value="1"/>
</dbReference>
<dbReference type="eggNOG" id="ENOG502ST3I">
    <property type="taxonomic scope" value="Eukaryota"/>
</dbReference>
<keyword evidence="5" id="KW-1185">Reference proteome</keyword>
<evidence type="ECO:0000313" key="5">
    <source>
        <dbReference type="Proteomes" id="UP000054032"/>
    </source>
</evidence>
<dbReference type="GeneID" id="19120380"/>
<evidence type="ECO:0000256" key="1">
    <source>
        <dbReference type="PROSITE-ProRule" id="PRU00723"/>
    </source>
</evidence>
<feature type="compositionally biased region" description="Polar residues" evidence="2">
    <location>
        <begin position="125"/>
        <end position="137"/>
    </location>
</feature>
<evidence type="ECO:0000313" key="4">
    <source>
        <dbReference type="EMBL" id="EUC49171.1"/>
    </source>
</evidence>
<reference evidence="4 5" key="1">
    <citation type="journal article" date="2013" name="PLoS Genet.">
        <title>Comparative genome structure, secondary metabolite, and effector coding capacity across Cochliobolus pathogens.</title>
        <authorList>
            <person name="Condon B.J."/>
            <person name="Leng Y."/>
            <person name="Wu D."/>
            <person name="Bushley K.E."/>
            <person name="Ohm R.A."/>
            <person name="Otillar R."/>
            <person name="Martin J."/>
            <person name="Schackwitz W."/>
            <person name="Grimwood J."/>
            <person name="MohdZainudin N."/>
            <person name="Xue C."/>
            <person name="Wang R."/>
            <person name="Manning V.A."/>
            <person name="Dhillon B."/>
            <person name="Tu Z.J."/>
            <person name="Steffenson B.J."/>
            <person name="Salamov A."/>
            <person name="Sun H."/>
            <person name="Lowry S."/>
            <person name="LaButti K."/>
            <person name="Han J."/>
            <person name="Copeland A."/>
            <person name="Lindquist E."/>
            <person name="Barry K."/>
            <person name="Schmutz J."/>
            <person name="Baker S.E."/>
            <person name="Ciuffetti L.M."/>
            <person name="Grigoriev I.V."/>
            <person name="Zhong S."/>
            <person name="Turgeon B.G."/>
        </authorList>
    </citation>
    <scope>NUCLEOTIDE SEQUENCE [LARGE SCALE GENOMIC DNA]</scope>
    <source>
        <strain evidence="4 5">ATCC 44560</strain>
    </source>
</reference>
<feature type="region of interest" description="Disordered" evidence="2">
    <location>
        <begin position="269"/>
        <end position="450"/>
    </location>
</feature>
<accession>W6ZZM8</accession>
<dbReference type="HOGENOM" id="CLU_569837_0_0_1"/>
<dbReference type="InterPro" id="IPR000571">
    <property type="entry name" value="Znf_CCCH"/>
</dbReference>
<dbReference type="KEGG" id="bor:COCMIDRAFT_23152"/>
<keyword evidence="1" id="KW-0479">Metal-binding</keyword>
<evidence type="ECO:0000256" key="2">
    <source>
        <dbReference type="SAM" id="MobiDB-lite"/>
    </source>
</evidence>
<organism evidence="4 5">
    <name type="scientific">Bipolaris oryzae ATCC 44560</name>
    <dbReference type="NCBI Taxonomy" id="930090"/>
    <lineage>
        <taxon>Eukaryota</taxon>
        <taxon>Fungi</taxon>
        <taxon>Dikarya</taxon>
        <taxon>Ascomycota</taxon>
        <taxon>Pezizomycotina</taxon>
        <taxon>Dothideomycetes</taxon>
        <taxon>Pleosporomycetidae</taxon>
        <taxon>Pleosporales</taxon>
        <taxon>Pleosporineae</taxon>
        <taxon>Pleosporaceae</taxon>
        <taxon>Bipolaris</taxon>
    </lineage>
</organism>
<evidence type="ECO:0000259" key="3">
    <source>
        <dbReference type="PROSITE" id="PS50103"/>
    </source>
</evidence>
<sequence>MATQYQNICSLPEDVRFYLLRGNTMVPLIPADQLPFQLKGIPRQLTHRQMSDQGWKLFKETKDAASVLSVQAPITNDRLSHCSLDGKPQYLAPDHNVRTESQYTTTALSRAGRLSPQSPYDCLGTPSSTGSERQSSLADAVASVYQREAQRSGYNNHSNPSPEPSKKVYCTHWIATGECRWMHTGCKYKHEMPGTEKLRELGFTRGTPRWWRERNAVSPAKPLTWMQRKVLGGGASSQGLEPPSEENMPPSARSFTDAMTLRAHRFEDRYTPGGEVQKIGGGGSSNGGVSKLRQGSTEHSAASSTSTITPNLIDLDDTPIVPPPSPSQSQASTVESSETRTPLSRTSSSSPPTSPRIPRKTPLTKTSRQKMRPASSSSSPSSSSSSSSPSSSLSSSSEEDSSDSEIDTDTDTDDALAAPVSSAHRQRRSKRDASVPNVTSAARRVTGSEAKLSLASSKYAVKMPRVQREVRGEQGGQKS</sequence>
<feature type="domain" description="C3H1-type" evidence="3">
    <location>
        <begin position="164"/>
        <end position="193"/>
    </location>
</feature>
<keyword evidence="1" id="KW-0862">Zinc</keyword>
<protein>
    <recommendedName>
        <fullName evidence="3">C3H1-type domain-containing protein</fullName>
    </recommendedName>
</protein>
<dbReference type="GO" id="GO:0008270">
    <property type="term" value="F:zinc ion binding"/>
    <property type="evidence" value="ECO:0007669"/>
    <property type="project" value="UniProtKB-KW"/>
</dbReference>
<dbReference type="RefSeq" id="XP_007684288.1">
    <property type="nucleotide sequence ID" value="XM_007686098.1"/>
</dbReference>
<dbReference type="OrthoDB" id="5355510at2759"/>